<proteinExistence type="predicted"/>
<protein>
    <submittedName>
        <fullName evidence="2">Uncharacterized protein</fullName>
    </submittedName>
</protein>
<evidence type="ECO:0000313" key="1">
    <source>
        <dbReference type="Proteomes" id="UP000887580"/>
    </source>
</evidence>
<sequence>MKLLLLIIFVLFYSTSEATITCYKSVNVYLPGAPFDIKGVSRKCLNSEACVRSFGIINGKPGSFSSCVSKENENQTCGNYPACMTETKGNGDTLYSLTTCCCKKNLCNSGTFEGETPETLAKTEKPSESNITESLNKAVKLVPIKLMIFVIIYQSIAAF</sequence>
<reference evidence="2" key="1">
    <citation type="submission" date="2022-11" db="UniProtKB">
        <authorList>
            <consortium name="WormBaseParasite"/>
        </authorList>
    </citation>
    <scope>IDENTIFICATION</scope>
</reference>
<evidence type="ECO:0000313" key="2">
    <source>
        <dbReference type="WBParaSite" id="PS1159_v2.g15309.t1"/>
    </source>
</evidence>
<dbReference type="Proteomes" id="UP000887580">
    <property type="component" value="Unplaced"/>
</dbReference>
<name>A0AC35F9W0_9BILA</name>
<organism evidence="1 2">
    <name type="scientific">Panagrolaimus sp. PS1159</name>
    <dbReference type="NCBI Taxonomy" id="55785"/>
    <lineage>
        <taxon>Eukaryota</taxon>
        <taxon>Metazoa</taxon>
        <taxon>Ecdysozoa</taxon>
        <taxon>Nematoda</taxon>
        <taxon>Chromadorea</taxon>
        <taxon>Rhabditida</taxon>
        <taxon>Tylenchina</taxon>
        <taxon>Panagrolaimomorpha</taxon>
        <taxon>Panagrolaimoidea</taxon>
        <taxon>Panagrolaimidae</taxon>
        <taxon>Panagrolaimus</taxon>
    </lineage>
</organism>
<accession>A0AC35F9W0</accession>
<dbReference type="WBParaSite" id="PS1159_v2.g15309.t1">
    <property type="protein sequence ID" value="PS1159_v2.g15309.t1"/>
    <property type="gene ID" value="PS1159_v2.g15309"/>
</dbReference>